<dbReference type="Pfam" id="PF11391">
    <property type="entry name" value="DUF2798"/>
    <property type="match status" value="1"/>
</dbReference>
<accession>A0A2Y9BHG9</accession>
<feature type="transmembrane region" description="Helical" evidence="1">
    <location>
        <begin position="9"/>
        <end position="29"/>
    </location>
</feature>
<dbReference type="Proteomes" id="UP000245845">
    <property type="component" value="Unassembled WGS sequence"/>
</dbReference>
<keyword evidence="3" id="KW-1185">Reference proteome</keyword>
<name>A0A2Y9BHG9_9FIRM</name>
<gene>
    <name evidence="2" type="ORF">A8806_103332</name>
</gene>
<proteinExistence type="predicted"/>
<evidence type="ECO:0000313" key="2">
    <source>
        <dbReference type="EMBL" id="PWJ30923.1"/>
    </source>
</evidence>
<keyword evidence="1" id="KW-1133">Transmembrane helix</keyword>
<feature type="transmembrane region" description="Helical" evidence="1">
    <location>
        <begin position="91"/>
        <end position="124"/>
    </location>
</feature>
<keyword evidence="1" id="KW-0472">Membrane</keyword>
<evidence type="ECO:0008006" key="4">
    <source>
        <dbReference type="Google" id="ProtNLM"/>
    </source>
</evidence>
<evidence type="ECO:0000256" key="1">
    <source>
        <dbReference type="SAM" id="Phobius"/>
    </source>
</evidence>
<feature type="transmembrane region" description="Helical" evidence="1">
    <location>
        <begin position="49"/>
        <end position="70"/>
    </location>
</feature>
<protein>
    <recommendedName>
        <fullName evidence="4">DUF2798 domain-containing protein</fullName>
    </recommendedName>
</protein>
<dbReference type="InterPro" id="IPR021529">
    <property type="entry name" value="DUF2798"/>
</dbReference>
<sequence>MPKTRLQGILFGVLMSITMAYGMEVYNIAVKMGYHTMPGGFSNMTNRVFLDALVEAAYMWIFVFIFSNLWGNRLGHKLAERVIRHGQDNPFYITLMISGCTVLVMCPTMSLVAAILFNVILAHAPVSQLPAIWAGTVIKNFPMALLWNLFAAGPLTRLIFRNLIKAGRIVRERRTPGLDYENLVDKNNRDVIMDLDSK</sequence>
<dbReference type="OrthoDB" id="7062363at2"/>
<dbReference type="AlphaFoldDB" id="A0A2Y9BHG9"/>
<evidence type="ECO:0000313" key="3">
    <source>
        <dbReference type="Proteomes" id="UP000245845"/>
    </source>
</evidence>
<dbReference type="RefSeq" id="WP_109730537.1">
    <property type="nucleotide sequence ID" value="NZ_BAAACK010000004.1"/>
</dbReference>
<organism evidence="2 3">
    <name type="scientific">Faecalicatena orotica</name>
    <dbReference type="NCBI Taxonomy" id="1544"/>
    <lineage>
        <taxon>Bacteria</taxon>
        <taxon>Bacillati</taxon>
        <taxon>Bacillota</taxon>
        <taxon>Clostridia</taxon>
        <taxon>Lachnospirales</taxon>
        <taxon>Lachnospiraceae</taxon>
        <taxon>Faecalicatena</taxon>
    </lineage>
</organism>
<dbReference type="EMBL" id="QGDL01000003">
    <property type="protein sequence ID" value="PWJ30923.1"/>
    <property type="molecule type" value="Genomic_DNA"/>
</dbReference>
<keyword evidence="1" id="KW-0812">Transmembrane</keyword>
<comment type="caution">
    <text evidence="2">The sequence shown here is derived from an EMBL/GenBank/DDBJ whole genome shotgun (WGS) entry which is preliminary data.</text>
</comment>
<reference evidence="2 3" key="1">
    <citation type="submission" date="2018-05" db="EMBL/GenBank/DDBJ databases">
        <title>The Hungate 1000. A catalogue of reference genomes from the rumen microbiome.</title>
        <authorList>
            <person name="Kelly W."/>
        </authorList>
    </citation>
    <scope>NUCLEOTIDE SEQUENCE [LARGE SCALE GENOMIC DNA]</scope>
    <source>
        <strain evidence="2 3">NLAE-zl-C242</strain>
    </source>
</reference>